<protein>
    <recommendedName>
        <fullName evidence="10">YND1-like protein</fullName>
    </recommendedName>
</protein>
<reference evidence="8" key="1">
    <citation type="submission" date="2022-10" db="EMBL/GenBank/DDBJ databases">
        <authorList>
            <person name="Byrne P K."/>
        </authorList>
    </citation>
    <scope>NUCLEOTIDE SEQUENCE</scope>
    <source>
        <strain evidence="8">IFO1802</strain>
    </source>
</reference>
<dbReference type="PANTHER" id="PTHR11782">
    <property type="entry name" value="ADENOSINE/GUANOSINE DIPHOSPHATASE"/>
    <property type="match status" value="1"/>
</dbReference>
<evidence type="ECO:0008006" key="10">
    <source>
        <dbReference type="Google" id="ProtNLM"/>
    </source>
</evidence>
<feature type="compositionally biased region" description="Polar residues" evidence="6">
    <location>
        <begin position="598"/>
        <end position="608"/>
    </location>
</feature>
<dbReference type="PANTHER" id="PTHR11782:SF121">
    <property type="entry name" value="NUCLEOSIDE-DIPHOSPHATASE MIG-23"/>
    <property type="match status" value="1"/>
</dbReference>
<gene>
    <name evidence="8" type="primary">SKDI05G0740</name>
    <name evidence="8" type="ORF">SKDI_05G0740</name>
</gene>
<keyword evidence="7" id="KW-1133">Transmembrane helix</keyword>
<dbReference type="EMBL" id="OX365900">
    <property type="protein sequence ID" value="CAI4060003.1"/>
    <property type="molecule type" value="Genomic_DNA"/>
</dbReference>
<keyword evidence="2 5" id="KW-0378">Hydrolase</keyword>
<dbReference type="InterPro" id="IPR000407">
    <property type="entry name" value="GDA1_CD39_NTPase"/>
</dbReference>
<proteinExistence type="inferred from homology"/>
<keyword evidence="7" id="KW-0812">Transmembrane</keyword>
<keyword evidence="7" id="KW-0472">Membrane</keyword>
<dbReference type="PROSITE" id="PS01238">
    <property type="entry name" value="GDA1_CD39_NTPASE"/>
    <property type="match status" value="1"/>
</dbReference>
<dbReference type="Pfam" id="PF01150">
    <property type="entry name" value="GDA1_CD39"/>
    <property type="match status" value="1"/>
</dbReference>
<evidence type="ECO:0000256" key="6">
    <source>
        <dbReference type="SAM" id="MobiDB-lite"/>
    </source>
</evidence>
<name>A0AA35JHP8_SACK1</name>
<dbReference type="GO" id="GO:0004382">
    <property type="term" value="F:GDP phosphatase activity"/>
    <property type="evidence" value="ECO:0007669"/>
    <property type="project" value="TreeGrafter"/>
</dbReference>
<feature type="binding site" evidence="4">
    <location>
        <begin position="187"/>
        <end position="191"/>
    </location>
    <ligand>
        <name>ATP</name>
        <dbReference type="ChEBI" id="CHEBI:30616"/>
    </ligand>
</feature>
<evidence type="ECO:0000313" key="8">
    <source>
        <dbReference type="EMBL" id="CAI4060003.1"/>
    </source>
</evidence>
<feature type="transmembrane region" description="Helical" evidence="7">
    <location>
        <begin position="501"/>
        <end position="517"/>
    </location>
</feature>
<dbReference type="Gene3D" id="3.30.420.40">
    <property type="match status" value="1"/>
</dbReference>
<dbReference type="GO" id="GO:0006256">
    <property type="term" value="P:UDP catabolic process"/>
    <property type="evidence" value="ECO:0007669"/>
    <property type="project" value="TreeGrafter"/>
</dbReference>
<dbReference type="GO" id="GO:0046036">
    <property type="term" value="P:CTP metabolic process"/>
    <property type="evidence" value="ECO:0007669"/>
    <property type="project" value="TreeGrafter"/>
</dbReference>
<accession>A0AA35JHP8</accession>
<evidence type="ECO:0000256" key="2">
    <source>
        <dbReference type="ARBA" id="ARBA00022801"/>
    </source>
</evidence>
<keyword evidence="4" id="KW-0067">ATP-binding</keyword>
<keyword evidence="4" id="KW-0547">Nucleotide-binding</keyword>
<comment type="similarity">
    <text evidence="1 5">Belongs to the GDA1/CD39 NTPase family.</text>
</comment>
<organism evidence="8 9">
    <name type="scientific">Saccharomyces kudriavzevii (strain ATCC MYA-4449 / AS 2.2408 / CBS 8840 / NBRC 1802 / NCYC 2889)</name>
    <name type="common">Yeast</name>
    <dbReference type="NCBI Taxonomy" id="226230"/>
    <lineage>
        <taxon>Eukaryota</taxon>
        <taxon>Fungi</taxon>
        <taxon>Dikarya</taxon>
        <taxon>Ascomycota</taxon>
        <taxon>Saccharomycotina</taxon>
        <taxon>Saccharomycetes</taxon>
        <taxon>Saccharomycetales</taxon>
        <taxon>Saccharomycetaceae</taxon>
        <taxon>Saccharomyces</taxon>
    </lineage>
</organism>
<evidence type="ECO:0000256" key="3">
    <source>
        <dbReference type="PIRSR" id="PIRSR600407-1"/>
    </source>
</evidence>
<dbReference type="AlphaFoldDB" id="A0AA35JHP8"/>
<dbReference type="GO" id="GO:0016020">
    <property type="term" value="C:membrane"/>
    <property type="evidence" value="ECO:0007669"/>
    <property type="project" value="TreeGrafter"/>
</dbReference>
<dbReference type="CDD" id="cd24039">
    <property type="entry name" value="ASKHA_NBD_YND1-like"/>
    <property type="match status" value="1"/>
</dbReference>
<dbReference type="GO" id="GO:0045134">
    <property type="term" value="F:UDP phosphatase activity"/>
    <property type="evidence" value="ECO:0007669"/>
    <property type="project" value="TreeGrafter"/>
</dbReference>
<dbReference type="GO" id="GO:0005524">
    <property type="term" value="F:ATP binding"/>
    <property type="evidence" value="ECO:0007669"/>
    <property type="project" value="UniProtKB-KW"/>
</dbReference>
<feature type="region of interest" description="Disordered" evidence="6">
    <location>
        <begin position="587"/>
        <end position="608"/>
    </location>
</feature>
<dbReference type="GO" id="GO:0005794">
    <property type="term" value="C:Golgi apparatus"/>
    <property type="evidence" value="ECO:0007669"/>
    <property type="project" value="UniProtKB-ARBA"/>
</dbReference>
<evidence type="ECO:0000313" key="9">
    <source>
        <dbReference type="Proteomes" id="UP001162087"/>
    </source>
</evidence>
<dbReference type="GO" id="GO:0017111">
    <property type="term" value="F:ribonucleoside triphosphate phosphatase activity"/>
    <property type="evidence" value="ECO:0007669"/>
    <property type="project" value="TreeGrafter"/>
</dbReference>
<feature type="active site" description="Proton acceptor" evidence="3">
    <location>
        <position position="152"/>
    </location>
</feature>
<evidence type="ECO:0000256" key="7">
    <source>
        <dbReference type="SAM" id="Phobius"/>
    </source>
</evidence>
<keyword evidence="9" id="KW-1185">Reference proteome</keyword>
<dbReference type="GeneID" id="80923522"/>
<evidence type="ECO:0000256" key="1">
    <source>
        <dbReference type="ARBA" id="ARBA00009283"/>
    </source>
</evidence>
<evidence type="ECO:0000256" key="4">
    <source>
        <dbReference type="PIRSR" id="PIRSR600407-2"/>
    </source>
</evidence>
<dbReference type="Gene3D" id="3.30.420.150">
    <property type="entry name" value="Exopolyphosphatase. Domain 2"/>
    <property type="match status" value="1"/>
</dbReference>
<dbReference type="Proteomes" id="UP001162087">
    <property type="component" value="Chromosome 5"/>
</dbReference>
<evidence type="ECO:0000256" key="5">
    <source>
        <dbReference type="RuleBase" id="RU003833"/>
    </source>
</evidence>
<sequence>MLIENTNDRFGIVIDAGSSGSRIHVFKWQDTEPLLHKEYQESESTLQSVPHIHQENDWTTKMNPGLSTFEKQPQEAYKSHIKPLLDFAKNIIPESHWSSCPVFIQATAGMRLLPQDKQAAILDGLCQGLKHPSEFLIEDCSSQIQVIDGEIEGLYGWLGLNYLYGHFNNYNPQVFNHFTFGFMDMGGASTQIAFAPHDRDQIAEHRNDIATIFLKSVNGDLQRWDVFVSTWLGFGANQARRRYLAQLINTLPENTNDYEDDDFSTRTLNDPCMPRGSNGDFEFKDTTFRIIGSGNYEQCTKSIYPLLLKNMPCDDEPCLFNGVHAPRIDFANDKFIGTSEYWYTANDVFKLGGEYSFDKFSKSVREFCNANWTQIMGNSKKGMYNDIPDNFLKDACFKGNWVLNILHEGFDLPRIDVDAENVDDKPLFQSVEKVNERELSWTLGRILLYASGSVLAGQKNAVVGIVPSERRIKLTGIEFIHGRILKSGQLLRQSSSLSTKGFFMWFIIICCLFYLIFNKSHTIKRRLSGLYNLIKDVKTGIKRKMKSLKRSDQFSRLEEGKFGTETDNFKEAYRLKSNSMFDLGKSSATMQREHEPQRTTSQSANLAPSNLRPAFSMADFSKFKDSRLYD</sequence>
<dbReference type="RefSeq" id="XP_056087222.1">
    <property type="nucleotide sequence ID" value="XM_056227397.1"/>
</dbReference>